<accession>A0A7R9J5B7</accession>
<proteinExistence type="predicted"/>
<name>A0A7R9J5B7_TIMCA</name>
<sequence>MFGYKMAATEIPRQELTTNAMATIHHTQTPTVIQACHNSGNNAGVRGQSRGARSHFLTHPLYRPRGAVALLEWAEPGSSAA</sequence>
<evidence type="ECO:0000313" key="1">
    <source>
        <dbReference type="EMBL" id="CAD7572847.1"/>
    </source>
</evidence>
<organism evidence="1">
    <name type="scientific">Timema californicum</name>
    <name type="common">California timema</name>
    <name type="synonym">Walking stick</name>
    <dbReference type="NCBI Taxonomy" id="61474"/>
    <lineage>
        <taxon>Eukaryota</taxon>
        <taxon>Metazoa</taxon>
        <taxon>Ecdysozoa</taxon>
        <taxon>Arthropoda</taxon>
        <taxon>Hexapoda</taxon>
        <taxon>Insecta</taxon>
        <taxon>Pterygota</taxon>
        <taxon>Neoptera</taxon>
        <taxon>Polyneoptera</taxon>
        <taxon>Phasmatodea</taxon>
        <taxon>Timematodea</taxon>
        <taxon>Timematoidea</taxon>
        <taxon>Timematidae</taxon>
        <taxon>Timema</taxon>
    </lineage>
</organism>
<dbReference type="AlphaFoldDB" id="A0A7R9J5B7"/>
<reference evidence="1" key="1">
    <citation type="submission" date="2020-11" db="EMBL/GenBank/DDBJ databases">
        <authorList>
            <person name="Tran Van P."/>
        </authorList>
    </citation>
    <scope>NUCLEOTIDE SEQUENCE</scope>
</reference>
<protein>
    <submittedName>
        <fullName evidence="1">(California timema) hypothetical protein</fullName>
    </submittedName>
</protein>
<gene>
    <name evidence="1" type="ORF">TCMB3V08_LOCUS5491</name>
</gene>
<dbReference type="EMBL" id="OE181258">
    <property type="protein sequence ID" value="CAD7572847.1"/>
    <property type="molecule type" value="Genomic_DNA"/>
</dbReference>